<protein>
    <submittedName>
        <fullName evidence="2">Calcineurin-like phosphoesterase domain, ApaH type</fullName>
    </submittedName>
</protein>
<accession>A0A6J7WVL2</accession>
<feature type="domain" description="Calcineurin-like phosphoesterase" evidence="1">
    <location>
        <begin position="88"/>
        <end position="275"/>
    </location>
</feature>
<sequence length="360" mass="39828">MPNKGFFWSESILKDLLVLGKEDFRVKYPAVSAHAYRQRLAEERRKLGEEPNAMVQVRHDIAAVKPVPLKYLKRVGKAPSGKRGELVVAAGDFQFPFEDEDVFAAFLTFLAVERPNRIVLTGDILDLTSVSNFDRDPRLGMPVQQELAHAHSRLAEIRCAAGKDAKIFFVYGNHEARMSKWLARKAPELVGLADAEGNEILSLANLLRLDHLDIIPCLNDGVEWSGPEHLRSYYQIAPDLIATHGTYSRTTGGGASILPIVDAAGASVVGGHDHSQGMSFRTIGGFAELDEKRMVAISTGMMCRRTELGYLAQHQVSRWAAGFAVIELWGQGAGEWQPDFASWSGKELVWRGKRYVGKNG</sequence>
<dbReference type="InterPro" id="IPR004843">
    <property type="entry name" value="Calcineurin-like_PHP"/>
</dbReference>
<name>A0A6J7WVL2_9CAUD</name>
<dbReference type="GO" id="GO:0016787">
    <property type="term" value="F:hydrolase activity"/>
    <property type="evidence" value="ECO:0007669"/>
    <property type="project" value="InterPro"/>
</dbReference>
<dbReference type="EMBL" id="LR798289">
    <property type="protein sequence ID" value="CAB5220865.1"/>
    <property type="molecule type" value="Genomic_DNA"/>
</dbReference>
<organism evidence="2">
    <name type="scientific">uncultured Caudovirales phage</name>
    <dbReference type="NCBI Taxonomy" id="2100421"/>
    <lineage>
        <taxon>Viruses</taxon>
        <taxon>Duplodnaviria</taxon>
        <taxon>Heunggongvirae</taxon>
        <taxon>Uroviricota</taxon>
        <taxon>Caudoviricetes</taxon>
        <taxon>Peduoviridae</taxon>
        <taxon>Maltschvirus</taxon>
        <taxon>Maltschvirus maltsch</taxon>
    </lineage>
</organism>
<dbReference type="Pfam" id="PF00149">
    <property type="entry name" value="Metallophos"/>
    <property type="match status" value="1"/>
</dbReference>
<dbReference type="InterPro" id="IPR029052">
    <property type="entry name" value="Metallo-depent_PP-like"/>
</dbReference>
<dbReference type="SUPFAM" id="SSF56300">
    <property type="entry name" value="Metallo-dependent phosphatases"/>
    <property type="match status" value="1"/>
</dbReference>
<proteinExistence type="predicted"/>
<evidence type="ECO:0000313" key="2">
    <source>
        <dbReference type="EMBL" id="CAB5220865.1"/>
    </source>
</evidence>
<reference evidence="2" key="1">
    <citation type="submission" date="2020-05" db="EMBL/GenBank/DDBJ databases">
        <authorList>
            <person name="Chiriac C."/>
            <person name="Salcher M."/>
            <person name="Ghai R."/>
            <person name="Kavagutti S V."/>
        </authorList>
    </citation>
    <scope>NUCLEOTIDE SEQUENCE</scope>
</reference>
<gene>
    <name evidence="2" type="ORF">UFOVP357_40</name>
</gene>
<evidence type="ECO:0000259" key="1">
    <source>
        <dbReference type="Pfam" id="PF00149"/>
    </source>
</evidence>